<gene>
    <name evidence="1" type="ORF">DIW82_02035</name>
</gene>
<dbReference type="AlphaFoldDB" id="A0A3D4SWW6"/>
<comment type="caution">
    <text evidence="1">The sequence shown here is derived from an EMBL/GenBank/DDBJ whole genome shotgun (WGS) entry which is preliminary data.</text>
</comment>
<reference evidence="1 2" key="1">
    <citation type="journal article" date="2018" name="Nat. Biotechnol.">
        <title>A standardized bacterial taxonomy based on genome phylogeny substantially revises the tree of life.</title>
        <authorList>
            <person name="Parks D.H."/>
            <person name="Chuvochina M."/>
            <person name="Waite D.W."/>
            <person name="Rinke C."/>
            <person name="Skarshewski A."/>
            <person name="Chaumeil P.A."/>
            <person name="Hugenholtz P."/>
        </authorList>
    </citation>
    <scope>NUCLEOTIDE SEQUENCE [LARGE SCALE GENOMIC DNA]</scope>
    <source>
        <strain evidence="1">UBA11247</strain>
    </source>
</reference>
<dbReference type="Proteomes" id="UP000261739">
    <property type="component" value="Unassembled WGS sequence"/>
</dbReference>
<proteinExistence type="predicted"/>
<name>A0A3D4SWW6_9CORY</name>
<accession>A0A3D4SWW6</accession>
<feature type="non-terminal residue" evidence="1">
    <location>
        <position position="33"/>
    </location>
</feature>
<organism evidence="1 2">
    <name type="scientific">Corynebacterium nuruki</name>
    <dbReference type="NCBI Taxonomy" id="1032851"/>
    <lineage>
        <taxon>Bacteria</taxon>
        <taxon>Bacillati</taxon>
        <taxon>Actinomycetota</taxon>
        <taxon>Actinomycetes</taxon>
        <taxon>Mycobacteriales</taxon>
        <taxon>Corynebacteriaceae</taxon>
        <taxon>Corynebacterium</taxon>
    </lineage>
</organism>
<dbReference type="EMBL" id="DQID01000055">
    <property type="protein sequence ID" value="HCT13595.1"/>
    <property type="molecule type" value="Genomic_DNA"/>
</dbReference>
<evidence type="ECO:0000313" key="2">
    <source>
        <dbReference type="Proteomes" id="UP000261739"/>
    </source>
</evidence>
<sequence length="33" mass="3660">MSNFTAPGLSEGNAKQVIDILQERLTAYNDLHL</sequence>
<evidence type="ECO:0000313" key="1">
    <source>
        <dbReference type="EMBL" id="HCT13595.1"/>
    </source>
</evidence>
<protein>
    <submittedName>
        <fullName evidence="1">DNA starvation/stationary phase protection protein</fullName>
    </submittedName>
</protein>